<dbReference type="AlphaFoldDB" id="G0UM48"/>
<dbReference type="EMBL" id="HE575318">
    <property type="protein sequence ID" value="CCC90711.1"/>
    <property type="molecule type" value="Genomic_DNA"/>
</dbReference>
<sequence>MCNLTSMIASRSVGYIAILLLCKVIVVSGWQSFSPEVPQEPYDTAYRAYFHNYDSARHCILKGFLTQGGEVTSTSSEYWGCAREGGRVSAHSLLLVKAMEVQHLKEQGCRPGELVLLLQGMLPPQALTTEGIGITLSADGGFAVEYDLRCLLDTVQRYNELQPLGRGGLPAVTAVFFSNDTVDCSSCRSWCEDEDPLLVPCDVRSLYGFEIVYVPKVRPAAHGNGTTEVVGEWESLVQTANFNRVRWTKGAPLPHNVVEMRSGAELVPRTNSETSFADCLNETSSPVCSPLGGWTVWATNADTKWEWQSGGDPSFVKKTRKGAIAIMVPSTTLSLVHGAAPGADCPASGIVTALAVMGTLREFLKSEGENSRDVYAFFFPGEHVGSIGSSRFVADVTQLECAKGGVEACRALAYADDLNFTTVDINAIETFLVIDQVAMDGAPLFYHVDSRVDPASVSPQGRAEALLSALGVQRASTKKLPYSPITTVVDLLGNSTLVNKTLITLTRYNLTYANPNVFTVRDFASQDGGGTVLSANSVAEAAEVVLRVLLPGAAVTVNRTVVRTLWDCFTANINCDFVAPYKTPRSPDYSVGVMGGYVGGGYTPTQKAIEVSLRRLGWGNVVLSPAVSVAVRVPDGDWTSAWQVDERWLRQEVYRDARYALYVVSEPRMAFGARGAMIGSHTAPVALFFLSIVVCVMSFLYVRWCIMTD</sequence>
<evidence type="ECO:0000256" key="1">
    <source>
        <dbReference type="SAM" id="Phobius"/>
    </source>
</evidence>
<evidence type="ECO:0000313" key="2">
    <source>
        <dbReference type="EMBL" id="CCC90711.1"/>
    </source>
</evidence>
<dbReference type="PANTHER" id="PTHR21092:SF0">
    <property type="entry name" value="NICASTRIN"/>
    <property type="match status" value="1"/>
</dbReference>
<dbReference type="VEuPathDB" id="TriTrypDB:TcIL3000_5_4590"/>
<feature type="transmembrane region" description="Helical" evidence="1">
    <location>
        <begin position="685"/>
        <end position="706"/>
    </location>
</feature>
<keyword evidence="1" id="KW-1133">Transmembrane helix</keyword>
<accession>G0UM48</accession>
<name>G0UM48_TRYCI</name>
<dbReference type="GO" id="GO:0016485">
    <property type="term" value="P:protein processing"/>
    <property type="evidence" value="ECO:0007669"/>
    <property type="project" value="InterPro"/>
</dbReference>
<dbReference type="GO" id="GO:0005886">
    <property type="term" value="C:plasma membrane"/>
    <property type="evidence" value="ECO:0007669"/>
    <property type="project" value="TreeGrafter"/>
</dbReference>
<reference evidence="2" key="1">
    <citation type="journal article" date="2012" name="Proc. Natl. Acad. Sci. U.S.A.">
        <title>Antigenic diversity is generated by distinct evolutionary mechanisms in African trypanosome species.</title>
        <authorList>
            <person name="Jackson A.P."/>
            <person name="Berry A."/>
            <person name="Aslett M."/>
            <person name="Allison H.C."/>
            <person name="Burton P."/>
            <person name="Vavrova-Anderson J."/>
            <person name="Brown R."/>
            <person name="Browne H."/>
            <person name="Corton N."/>
            <person name="Hauser H."/>
            <person name="Gamble J."/>
            <person name="Gilderthorp R."/>
            <person name="Marcello L."/>
            <person name="McQuillan J."/>
            <person name="Otto T.D."/>
            <person name="Quail M.A."/>
            <person name="Sanders M.J."/>
            <person name="van Tonder A."/>
            <person name="Ginger M.L."/>
            <person name="Field M.C."/>
            <person name="Barry J.D."/>
            <person name="Hertz-Fowler C."/>
            <person name="Berriman M."/>
        </authorList>
    </citation>
    <scope>NUCLEOTIDE SEQUENCE</scope>
    <source>
        <strain evidence="2">IL3000</strain>
    </source>
</reference>
<feature type="transmembrane region" description="Helical" evidence="1">
    <location>
        <begin position="12"/>
        <end position="30"/>
    </location>
</feature>
<keyword evidence="1" id="KW-0472">Membrane</keyword>
<protein>
    <submittedName>
        <fullName evidence="2">Uncharacterized protein TCIL3000_5_4590</fullName>
    </submittedName>
</protein>
<keyword evidence="1" id="KW-0812">Transmembrane</keyword>
<dbReference type="InterPro" id="IPR008710">
    <property type="entry name" value="Nicastrin"/>
</dbReference>
<proteinExistence type="predicted"/>
<gene>
    <name evidence="2" type="ORF">TCIL3000_5_4590</name>
</gene>
<dbReference type="Gene3D" id="3.40.630.10">
    <property type="entry name" value="Zn peptidases"/>
    <property type="match status" value="1"/>
</dbReference>
<organism evidence="2">
    <name type="scientific">Trypanosoma congolense (strain IL3000)</name>
    <dbReference type="NCBI Taxonomy" id="1068625"/>
    <lineage>
        <taxon>Eukaryota</taxon>
        <taxon>Discoba</taxon>
        <taxon>Euglenozoa</taxon>
        <taxon>Kinetoplastea</taxon>
        <taxon>Metakinetoplastina</taxon>
        <taxon>Trypanosomatida</taxon>
        <taxon>Trypanosomatidae</taxon>
        <taxon>Trypanosoma</taxon>
        <taxon>Nannomonas</taxon>
    </lineage>
</organism>
<dbReference type="PANTHER" id="PTHR21092">
    <property type="entry name" value="NICASTRIN"/>
    <property type="match status" value="1"/>
</dbReference>
<dbReference type="SUPFAM" id="SSF53187">
    <property type="entry name" value="Zn-dependent exopeptidases"/>
    <property type="match status" value="1"/>
</dbReference>
<dbReference type="Pfam" id="PF05450">
    <property type="entry name" value="Nicastrin"/>
    <property type="match status" value="1"/>
</dbReference>